<evidence type="ECO:0000256" key="17">
    <source>
        <dbReference type="ARBA" id="ARBA00023285"/>
    </source>
</evidence>
<dbReference type="InterPro" id="IPR003759">
    <property type="entry name" value="Cbl-bd_cap"/>
</dbReference>
<dbReference type="GO" id="GO:0008705">
    <property type="term" value="F:methionine synthase activity"/>
    <property type="evidence" value="ECO:0007669"/>
    <property type="project" value="UniProtKB-UniRule"/>
</dbReference>
<gene>
    <name evidence="29" type="ORF">RN87_11385</name>
</gene>
<evidence type="ECO:0000256" key="18">
    <source>
        <dbReference type="ARBA" id="ARBA00025552"/>
    </source>
</evidence>
<feature type="binding site" evidence="22">
    <location>
        <position position="823"/>
    </location>
    <ligand>
        <name>methylcob(III)alamin</name>
        <dbReference type="ChEBI" id="CHEBI:28115"/>
    </ligand>
</feature>
<keyword evidence="16 20" id="KW-0486">Methionine biosynthesis</keyword>
<dbReference type="FunFam" id="3.20.20.20:FF:000002">
    <property type="entry name" value="Methionine synthase"/>
    <property type="match status" value="1"/>
</dbReference>
<comment type="pathway">
    <text evidence="4 20">Amino-acid biosynthesis; L-methionine biosynthesis via de novo pathway; L-methionine from L-homocysteine (MetH route): step 1/1.</text>
</comment>
<dbReference type="PIRSF" id="PIRSF000381">
    <property type="entry name" value="MetH"/>
    <property type="match status" value="1"/>
</dbReference>
<evidence type="ECO:0000256" key="10">
    <source>
        <dbReference type="ARBA" id="ARBA00022628"/>
    </source>
</evidence>
<dbReference type="RefSeq" id="WP_029492848.1">
    <property type="nucleotide sequence ID" value="NZ_ATKF01000028.1"/>
</dbReference>
<keyword evidence="9 20" id="KW-0028">Amino-acid biosynthesis</keyword>
<feature type="binding site" evidence="22">
    <location>
        <position position="1028"/>
    </location>
    <ligand>
        <name>S-adenosyl-L-methionine</name>
        <dbReference type="ChEBI" id="CHEBI:59789"/>
    </ligand>
</feature>
<evidence type="ECO:0000259" key="28">
    <source>
        <dbReference type="PROSITE" id="PS51337"/>
    </source>
</evidence>
<feature type="binding site" evidence="22">
    <location>
        <position position="768"/>
    </location>
    <ligand>
        <name>methylcob(III)alamin</name>
        <dbReference type="ChEBI" id="CHEBI:28115"/>
    </ligand>
</feature>
<dbReference type="Pfam" id="PF02965">
    <property type="entry name" value="Met_synt_B12"/>
    <property type="match status" value="1"/>
</dbReference>
<comment type="cofactor">
    <cofactor evidence="2 20 23">
        <name>Zn(2+)</name>
        <dbReference type="ChEBI" id="CHEBI:29105"/>
    </cofactor>
</comment>
<dbReference type="InterPro" id="IPR050554">
    <property type="entry name" value="Met_Synthase/Corrinoid"/>
</dbReference>
<comment type="function">
    <text evidence="18 20">Catalyzes the transfer of a methyl group from methyl-cobalamin to homocysteine, yielding enzyme-bound cob(I)alamin and methionine. Subsequently, remethylates the cofactor using methyltetrahydrofolate.</text>
</comment>
<evidence type="ECO:0000256" key="19">
    <source>
        <dbReference type="ARBA" id="ARBA00031040"/>
    </source>
</evidence>
<proteinExistence type="inferred from homology"/>
<evidence type="ECO:0000259" key="27">
    <source>
        <dbReference type="PROSITE" id="PS51332"/>
    </source>
</evidence>
<name>A0A0S2ZQB0_9FUSO</name>
<feature type="binding site" evidence="21 23">
    <location>
        <position position="227"/>
    </location>
    <ligand>
        <name>Zn(2+)</name>
        <dbReference type="ChEBI" id="CHEBI:29105"/>
    </ligand>
</feature>
<evidence type="ECO:0000259" key="24">
    <source>
        <dbReference type="PROSITE" id="PS50970"/>
    </source>
</evidence>
<evidence type="ECO:0000256" key="4">
    <source>
        <dbReference type="ARBA" id="ARBA00005178"/>
    </source>
</evidence>
<dbReference type="SUPFAM" id="SSF51717">
    <property type="entry name" value="Dihydropteroate synthetase-like"/>
    <property type="match status" value="1"/>
</dbReference>
<feature type="binding site" evidence="22">
    <location>
        <position position="659"/>
    </location>
    <ligand>
        <name>methylcob(III)alamin</name>
        <dbReference type="ChEBI" id="CHEBI:28115"/>
    </ligand>
</feature>
<dbReference type="Pfam" id="PF02310">
    <property type="entry name" value="B12-binding"/>
    <property type="match status" value="1"/>
</dbReference>
<dbReference type="PROSITE" id="PS50974">
    <property type="entry name" value="ADOMET_ACTIVATION"/>
    <property type="match status" value="1"/>
</dbReference>
<dbReference type="InterPro" id="IPR036724">
    <property type="entry name" value="Cobalamin-bd_sf"/>
</dbReference>
<dbReference type="Gene3D" id="3.10.196.10">
    <property type="entry name" value="Vitamin B12-dependent methionine synthase, activation domain"/>
    <property type="match status" value="1"/>
</dbReference>
<evidence type="ECO:0000256" key="2">
    <source>
        <dbReference type="ARBA" id="ARBA00001947"/>
    </source>
</evidence>
<dbReference type="GO" id="GO:0046653">
    <property type="term" value="P:tetrahydrofolate metabolic process"/>
    <property type="evidence" value="ECO:0007669"/>
    <property type="project" value="TreeGrafter"/>
</dbReference>
<evidence type="ECO:0000313" key="29">
    <source>
        <dbReference type="EMBL" id="ALQ41109.1"/>
    </source>
</evidence>
<evidence type="ECO:0000256" key="15">
    <source>
        <dbReference type="ARBA" id="ARBA00022833"/>
    </source>
</evidence>
<evidence type="ECO:0000256" key="11">
    <source>
        <dbReference type="ARBA" id="ARBA00022679"/>
    </source>
</evidence>
<comment type="cofactor">
    <cofactor evidence="3 20 21">
        <name>methylcob(III)alamin</name>
        <dbReference type="ChEBI" id="CHEBI:28115"/>
    </cofactor>
</comment>
<accession>A0A0S2ZQB0</accession>
<feature type="binding site" evidence="21 23">
    <location>
        <position position="290"/>
    </location>
    <ligand>
        <name>Zn(2+)</name>
        <dbReference type="ChEBI" id="CHEBI:29105"/>
    </ligand>
</feature>
<dbReference type="EC" id="2.1.1.13" evidence="6 20"/>
<evidence type="ECO:0000256" key="3">
    <source>
        <dbReference type="ARBA" id="ARBA00001956"/>
    </source>
</evidence>
<dbReference type="GO" id="GO:0050667">
    <property type="term" value="P:homocysteine metabolic process"/>
    <property type="evidence" value="ECO:0007669"/>
    <property type="project" value="TreeGrafter"/>
</dbReference>
<dbReference type="GO" id="GO:0008270">
    <property type="term" value="F:zinc ion binding"/>
    <property type="evidence" value="ECO:0007669"/>
    <property type="project" value="UniProtKB-UniRule"/>
</dbReference>
<dbReference type="Gene3D" id="3.40.50.280">
    <property type="entry name" value="Cobalamin-binding domain"/>
    <property type="match status" value="1"/>
</dbReference>
<protein>
    <recommendedName>
        <fullName evidence="7 20">Methionine synthase</fullName>
        <ecNumber evidence="6 20">2.1.1.13</ecNumber>
    </recommendedName>
    <alternativeName>
        <fullName evidence="19 20">5-methyltetrahydrofolate--homocysteine methyltransferase</fullName>
    </alternativeName>
</protein>
<evidence type="ECO:0000256" key="21">
    <source>
        <dbReference type="PIRSR" id="PIRSR000381-1"/>
    </source>
</evidence>
<dbReference type="InterPro" id="IPR004223">
    <property type="entry name" value="VitB12-dep_Met_synth_activ_dom"/>
</dbReference>
<keyword evidence="14" id="KW-0677">Repeat</keyword>
<dbReference type="Pfam" id="PF00809">
    <property type="entry name" value="Pterin_bind"/>
    <property type="match status" value="1"/>
</dbReference>
<keyword evidence="8 20" id="KW-0489">Methyltransferase</keyword>
<dbReference type="InterPro" id="IPR037010">
    <property type="entry name" value="VitB12-dep_Met_synth_activ_sf"/>
</dbReference>
<evidence type="ECO:0000256" key="8">
    <source>
        <dbReference type="ARBA" id="ARBA00022603"/>
    </source>
</evidence>
<dbReference type="FunFam" id="3.20.20.330:FF:000001">
    <property type="entry name" value="Methionine synthase"/>
    <property type="match status" value="1"/>
</dbReference>
<feature type="binding site" evidence="21 23">
    <location>
        <position position="291"/>
    </location>
    <ligand>
        <name>Zn(2+)</name>
        <dbReference type="ChEBI" id="CHEBI:29105"/>
    </ligand>
</feature>
<dbReference type="Proteomes" id="UP000063275">
    <property type="component" value="Chromosome"/>
</dbReference>
<dbReference type="EMBL" id="CP013331">
    <property type="protein sequence ID" value="ALQ41109.1"/>
    <property type="molecule type" value="Genomic_DNA"/>
</dbReference>
<keyword evidence="13 20" id="KW-0479">Metal-binding</keyword>
<evidence type="ECO:0000256" key="1">
    <source>
        <dbReference type="ARBA" id="ARBA00001700"/>
    </source>
</evidence>
<dbReference type="Pfam" id="PF02607">
    <property type="entry name" value="B12-binding_2"/>
    <property type="match status" value="1"/>
</dbReference>
<evidence type="ECO:0000256" key="14">
    <source>
        <dbReference type="ARBA" id="ARBA00022737"/>
    </source>
</evidence>
<dbReference type="OrthoDB" id="9803687at2"/>
<evidence type="ECO:0000259" key="25">
    <source>
        <dbReference type="PROSITE" id="PS50972"/>
    </source>
</evidence>
<dbReference type="SUPFAM" id="SSF82282">
    <property type="entry name" value="Homocysteine S-methyltransferase"/>
    <property type="match status" value="1"/>
</dbReference>
<dbReference type="GO" id="GO:0005829">
    <property type="term" value="C:cytosol"/>
    <property type="evidence" value="ECO:0007669"/>
    <property type="project" value="TreeGrafter"/>
</dbReference>
<dbReference type="PROSITE" id="PS51332">
    <property type="entry name" value="B12_BINDING"/>
    <property type="match status" value="1"/>
</dbReference>
<evidence type="ECO:0000313" key="30">
    <source>
        <dbReference type="Proteomes" id="UP000063275"/>
    </source>
</evidence>
<dbReference type="InterPro" id="IPR011005">
    <property type="entry name" value="Dihydropteroate_synth-like_sf"/>
</dbReference>
<evidence type="ECO:0000256" key="22">
    <source>
        <dbReference type="PIRSR" id="PIRSR000381-2"/>
    </source>
</evidence>
<dbReference type="AlphaFoldDB" id="A0A0S2ZQB0"/>
<dbReference type="InterPro" id="IPR000489">
    <property type="entry name" value="Pterin-binding_dom"/>
</dbReference>
<dbReference type="UniPathway" id="UPA00051">
    <property type="reaction ID" value="UER00081"/>
</dbReference>
<feature type="domain" description="B12-binding" evidence="27">
    <location>
        <begin position="710"/>
        <end position="844"/>
    </location>
</feature>
<keyword evidence="10 20" id="KW-0846">Cobalamin</keyword>
<keyword evidence="11 20" id="KW-0808">Transferase</keyword>
<dbReference type="Gene3D" id="3.20.20.20">
    <property type="entry name" value="Dihydropteroate synthase-like"/>
    <property type="match status" value="1"/>
</dbReference>
<feature type="binding site" evidence="22">
    <location>
        <begin position="720"/>
        <end position="724"/>
    </location>
    <ligand>
        <name>methylcob(III)alamin</name>
        <dbReference type="ChEBI" id="CHEBI:28115"/>
    </ligand>
</feature>
<evidence type="ECO:0000256" key="7">
    <source>
        <dbReference type="ARBA" id="ARBA00013998"/>
    </source>
</evidence>
<keyword evidence="17 20" id="KW-0170">Cobalt</keyword>
<feature type="domain" description="B12-binding N-terminal" evidence="28">
    <location>
        <begin position="616"/>
        <end position="709"/>
    </location>
</feature>
<dbReference type="Gene3D" id="3.20.20.330">
    <property type="entry name" value="Homocysteine-binding-like domain"/>
    <property type="match status" value="1"/>
</dbReference>
<evidence type="ECO:0000256" key="9">
    <source>
        <dbReference type="ARBA" id="ARBA00022605"/>
    </source>
</evidence>
<feature type="binding site" description="axial binding residue" evidence="21">
    <location>
        <position position="723"/>
    </location>
    <ligand>
        <name>methylcob(III)alamin</name>
        <dbReference type="ChEBI" id="CHEBI:28115"/>
    </ligand>
    <ligandPart>
        <name>Co</name>
        <dbReference type="ChEBI" id="CHEBI:27638"/>
    </ligandPart>
</feature>
<evidence type="ECO:0000256" key="20">
    <source>
        <dbReference type="PIRNR" id="PIRNR000381"/>
    </source>
</evidence>
<comment type="similarity">
    <text evidence="5">Belongs to the vitamin-B12 dependent methionine synthase family.</text>
</comment>
<sequence>MFEFEKELKERILVLDGAMGTVLQKYELTPEDFNGAKGCYEILNETRPDIIFEVHKKYIEAGADIIETNSFNCNAISLKDYQLEDKVYDLAKKSAEIARDAVKQSGKKVYVFGAIGPTNKSLSFPVGDVPFKRAVSFDEMKEVIKVQVAGLIDGGVDGILLETIFDGLTAKAALIATEEVFEEKNVKLPISISATVNRQGKLLTGQSMESLIAALDRDSVTSFGFNCSFGAKDLVPLVIKIKELTTKFVSLHANAGLPNQNGDYVETAQKMRDDLLPLIENQAINILGGCCGTSYDHIRAIAELVKGQKPRVLPEENLLETCLSGNEIYNFNDKFTCVGERNNISGSKLFRTMIEEHNYLKALEVARQQIDAGAKVLDINVDDGILDSVEEMKNFLRVLQNDSFIAKIPIMIDSSDFAVIEEGLKNTSGKAIVNSISLKEGTEEFLRKAKIIRKFGASIVVMAFDEKGQGVSAERKIEICQRAYDLLKSIGVKNSDIVFDPNILSVGTGQEADRYHAREFIKTIDYIHENLKGCGVVGGLSNLSFAFRGNNVLRAAFHHIFLEEAVPRGFNFAILNPKEKAPQWTDEEREKIKSFIFGDSTDMEALLSLNLVKRKEDAQIFAETPEDKIRKALIQGGSESLQEVIGDLLKKYKALEILENILMSAMQEIGRLFEQGELYLPQLIRSASVMNNCVDILTPYLEKVDKTSSKGKILMATVDGDVHDIGKNIVGTVLECNGYEVIDLGVMVPREKIVETAKEINADVVTLSGLISPSLKEMERVADLFQKVGMQVPVLIAGAATSKLHTGLKVLPNYDYSLHVTDAMDTITVVSQLLSTKRKDFLETKQTQLRKIAKRYMDNNSDEPEEKKVLPEVKKTVSYIPKVLGKQFLSLPVEIFKDTLKWDIALYALRVRNTPEEEKTLNDLKKIYEKLIEEKVEFRAAYGYFRCKKTETFLEMEGMTFEVSPNLAQYIEKEDYVGGFVISVGSKIFKDDKYLGLLETLLCNAIAETASEYMETRVTEDIVPTFLRPAVGYPILPDHSLKKVVFDLIDGERTGAKLSPAFAMSPLSTVCGFYLCNDNAKY</sequence>
<dbReference type="SUPFAM" id="SSF56507">
    <property type="entry name" value="Methionine synthase activation domain-like"/>
    <property type="match status" value="1"/>
</dbReference>
<keyword evidence="12 20" id="KW-0949">S-adenosyl-L-methionine</keyword>
<dbReference type="SMART" id="SM01018">
    <property type="entry name" value="B12-binding_2"/>
    <property type="match status" value="1"/>
</dbReference>
<dbReference type="GO" id="GO:0031419">
    <property type="term" value="F:cobalamin binding"/>
    <property type="evidence" value="ECO:0007669"/>
    <property type="project" value="UniProtKB-UniRule"/>
</dbReference>
<evidence type="ECO:0000256" key="13">
    <source>
        <dbReference type="ARBA" id="ARBA00022723"/>
    </source>
</evidence>
<dbReference type="SUPFAM" id="SSF52242">
    <property type="entry name" value="Cobalamin (vitamin B12)-binding domain"/>
    <property type="match status" value="1"/>
</dbReference>
<organism evidence="29">
    <name type="scientific">Fusobacterium hwasookii ChDC F174</name>
    <dbReference type="NCBI Taxonomy" id="1307442"/>
    <lineage>
        <taxon>Bacteria</taxon>
        <taxon>Fusobacteriati</taxon>
        <taxon>Fusobacteriota</taxon>
        <taxon>Fusobacteriia</taxon>
        <taxon>Fusobacteriales</taxon>
        <taxon>Fusobacteriaceae</taxon>
        <taxon>Fusobacterium</taxon>
    </lineage>
</organism>
<comment type="catalytic activity">
    <reaction evidence="1 20">
        <text>(6S)-5-methyl-5,6,7,8-tetrahydrofolate + L-homocysteine = (6S)-5,6,7,8-tetrahydrofolate + L-methionine</text>
        <dbReference type="Rhea" id="RHEA:11172"/>
        <dbReference type="ChEBI" id="CHEBI:18608"/>
        <dbReference type="ChEBI" id="CHEBI:57453"/>
        <dbReference type="ChEBI" id="CHEBI:57844"/>
        <dbReference type="ChEBI" id="CHEBI:58199"/>
        <dbReference type="EC" id="2.1.1.13"/>
    </reaction>
</comment>
<dbReference type="Gene3D" id="1.10.1240.10">
    <property type="entry name" value="Methionine synthase domain"/>
    <property type="match status" value="1"/>
</dbReference>
<evidence type="ECO:0000256" key="5">
    <source>
        <dbReference type="ARBA" id="ARBA00010398"/>
    </source>
</evidence>
<feature type="domain" description="AdoMet activation" evidence="26">
    <location>
        <begin position="1027"/>
        <end position="1082"/>
    </location>
</feature>
<keyword evidence="15 20" id="KW-0862">Zinc</keyword>
<evidence type="ECO:0000256" key="16">
    <source>
        <dbReference type="ARBA" id="ARBA00023167"/>
    </source>
</evidence>
<feature type="domain" description="Pterin-binding" evidence="25">
    <location>
        <begin position="335"/>
        <end position="597"/>
    </location>
</feature>
<dbReference type="InterPro" id="IPR036594">
    <property type="entry name" value="Meth_synthase_dom"/>
</dbReference>
<dbReference type="InterPro" id="IPR011822">
    <property type="entry name" value="MetH"/>
</dbReference>
<feature type="domain" description="Hcy-binding" evidence="24">
    <location>
        <begin position="1"/>
        <end position="305"/>
    </location>
</feature>
<dbReference type="PANTHER" id="PTHR45833:SF1">
    <property type="entry name" value="METHIONINE SYNTHASE"/>
    <property type="match status" value="1"/>
</dbReference>
<dbReference type="InterPro" id="IPR006158">
    <property type="entry name" value="Cobalamin-bd"/>
</dbReference>
<dbReference type="KEGG" id="fhw:RN87_11385"/>
<evidence type="ECO:0000256" key="23">
    <source>
        <dbReference type="PROSITE-ProRule" id="PRU00333"/>
    </source>
</evidence>
<dbReference type="PROSITE" id="PS50970">
    <property type="entry name" value="HCY"/>
    <property type="match status" value="1"/>
</dbReference>
<evidence type="ECO:0000256" key="12">
    <source>
        <dbReference type="ARBA" id="ARBA00022691"/>
    </source>
</evidence>
<dbReference type="InterPro" id="IPR003726">
    <property type="entry name" value="HCY_dom"/>
</dbReference>
<dbReference type="PANTHER" id="PTHR45833">
    <property type="entry name" value="METHIONINE SYNTHASE"/>
    <property type="match status" value="1"/>
</dbReference>
<reference evidence="29 30" key="1">
    <citation type="submission" date="2015-11" db="EMBL/GenBank/DDBJ databases">
        <authorList>
            <person name="Zhang Y."/>
            <person name="Guo Z."/>
        </authorList>
    </citation>
    <scope>NUCLEOTIDE SEQUENCE [LARGE SCALE GENOMIC DNA]</scope>
    <source>
        <strain evidence="29 30">ChDC F174</strain>
    </source>
</reference>
<evidence type="ECO:0000259" key="26">
    <source>
        <dbReference type="PROSITE" id="PS50974"/>
    </source>
</evidence>
<dbReference type="InterPro" id="IPR036589">
    <property type="entry name" value="HCY_dom_sf"/>
</dbReference>
<evidence type="ECO:0000256" key="6">
    <source>
        <dbReference type="ARBA" id="ARBA00012032"/>
    </source>
</evidence>
<comment type="domain">
    <text evidence="20">Modular enzyme with four functionally distinct domains. The isolated Hcy-binding domain catalyzes methyl transfer from free methylcobalamin to homocysteine. The Hcy-binding domain in association with the pterin-binding domain catalyzes the methylation of cob(I)alamin by methyltetrahydrofolate and the methylation of homocysteine. The B12-binding domain binds the cofactor. The AdoMet activation domain binds S-adenosyl-L-methionine. Under aerobic conditions cob(I)alamin can be converted to inactive cob(II)alamin. Reductive methylation by S-adenosyl-L-methionine and flavodoxin regenerates methylcobalamin.</text>
</comment>
<dbReference type="GO" id="GO:0032259">
    <property type="term" value="P:methylation"/>
    <property type="evidence" value="ECO:0007669"/>
    <property type="project" value="UniProtKB-KW"/>
</dbReference>
<dbReference type="PROSITE" id="PS50972">
    <property type="entry name" value="PTERIN_BINDING"/>
    <property type="match status" value="1"/>
</dbReference>
<dbReference type="PROSITE" id="PS51337">
    <property type="entry name" value="B12_BINDING_NTER"/>
    <property type="match status" value="1"/>
</dbReference>
<dbReference type="SUPFAM" id="SSF47644">
    <property type="entry name" value="Methionine synthase domain"/>
    <property type="match status" value="1"/>
</dbReference>
<dbReference type="Pfam" id="PF02574">
    <property type="entry name" value="S-methyl_trans"/>
    <property type="match status" value="1"/>
</dbReference>